<keyword evidence="2 7" id="KW-0378">Hydrolase</keyword>
<dbReference type="GO" id="GO:0030246">
    <property type="term" value="F:carbohydrate binding"/>
    <property type="evidence" value="ECO:0007669"/>
    <property type="project" value="InterPro"/>
</dbReference>
<dbReference type="InterPro" id="IPR013780">
    <property type="entry name" value="Glyco_hydro_b"/>
</dbReference>
<dbReference type="Pfam" id="PF01055">
    <property type="entry name" value="Glyco_hydro_31_2nd"/>
    <property type="match status" value="1"/>
</dbReference>
<comment type="caution">
    <text evidence="7">The sequence shown here is derived from an EMBL/GenBank/DDBJ whole genome shotgun (WGS) entry which is preliminary data.</text>
</comment>
<dbReference type="PANTHER" id="PTHR43863:SF2">
    <property type="entry name" value="MALTASE-GLUCOAMYLASE"/>
    <property type="match status" value="1"/>
</dbReference>
<dbReference type="Pfam" id="PF21365">
    <property type="entry name" value="Glyco_hydro_31_3rd"/>
    <property type="match status" value="1"/>
</dbReference>
<dbReference type="Pfam" id="PF17137">
    <property type="entry name" value="DUF5110"/>
    <property type="match status" value="1"/>
</dbReference>
<dbReference type="GO" id="GO:0061634">
    <property type="term" value="F:alpha-D-xyloside xylohydrolase"/>
    <property type="evidence" value="ECO:0007669"/>
    <property type="project" value="UniProtKB-EC"/>
</dbReference>
<dbReference type="SUPFAM" id="SSF74650">
    <property type="entry name" value="Galactose mutarotase-like"/>
    <property type="match status" value="1"/>
</dbReference>
<evidence type="ECO:0000256" key="1">
    <source>
        <dbReference type="ARBA" id="ARBA00007806"/>
    </source>
</evidence>
<feature type="domain" description="Glycoside hydrolase family 31 TIM barrel" evidence="3">
    <location>
        <begin position="356"/>
        <end position="668"/>
    </location>
</feature>
<feature type="domain" description="DUF5110" evidence="5">
    <location>
        <begin position="780"/>
        <end position="846"/>
    </location>
</feature>
<dbReference type="PANTHER" id="PTHR43863">
    <property type="entry name" value="HYDROLASE, PUTATIVE (AFU_ORTHOLOGUE AFUA_1G03140)-RELATED"/>
    <property type="match status" value="1"/>
</dbReference>
<evidence type="ECO:0000256" key="2">
    <source>
        <dbReference type="RuleBase" id="RU361185"/>
    </source>
</evidence>
<evidence type="ECO:0000313" key="7">
    <source>
        <dbReference type="EMBL" id="MBB4042649.1"/>
    </source>
</evidence>
<feature type="domain" description="Glycoside hydrolase family 31 N-terminal" evidence="4">
    <location>
        <begin position="44"/>
        <end position="202"/>
    </location>
</feature>
<organism evidence="7 8">
    <name type="scientific">Bacteroides reticulotermitis</name>
    <dbReference type="NCBI Taxonomy" id="1133319"/>
    <lineage>
        <taxon>Bacteria</taxon>
        <taxon>Pseudomonadati</taxon>
        <taxon>Bacteroidota</taxon>
        <taxon>Bacteroidia</taxon>
        <taxon>Bacteroidales</taxon>
        <taxon>Bacteroidaceae</taxon>
        <taxon>Bacteroides</taxon>
    </lineage>
</organism>
<evidence type="ECO:0000259" key="4">
    <source>
        <dbReference type="Pfam" id="PF13802"/>
    </source>
</evidence>
<dbReference type="RefSeq" id="WP_044159818.1">
    <property type="nucleotide sequence ID" value="NZ_JACIER010000001.1"/>
</dbReference>
<dbReference type="InterPro" id="IPR025887">
    <property type="entry name" value="Glyco_hydro_31_N_dom"/>
</dbReference>
<dbReference type="Pfam" id="PF13802">
    <property type="entry name" value="Gal_mutarotas_2"/>
    <property type="match status" value="1"/>
</dbReference>
<dbReference type="InterPro" id="IPR017853">
    <property type="entry name" value="GH"/>
</dbReference>
<dbReference type="CDD" id="cd06591">
    <property type="entry name" value="GH31_xylosidase_XylS"/>
    <property type="match status" value="1"/>
</dbReference>
<name>A0A840CVP2_9BACE</name>
<dbReference type="InterPro" id="IPR011013">
    <property type="entry name" value="Gal_mutarotase_sf_dom"/>
</dbReference>
<accession>A0A840CVP2</accession>
<dbReference type="Gene3D" id="3.20.20.80">
    <property type="entry name" value="Glycosidases"/>
    <property type="match status" value="1"/>
</dbReference>
<evidence type="ECO:0000259" key="3">
    <source>
        <dbReference type="Pfam" id="PF01055"/>
    </source>
</evidence>
<dbReference type="EMBL" id="JACIER010000001">
    <property type="protein sequence ID" value="MBB4042649.1"/>
    <property type="molecule type" value="Genomic_DNA"/>
</dbReference>
<protein>
    <submittedName>
        <fullName evidence="7">Alpha-D-xyloside xylohydrolase</fullName>
        <ecNumber evidence="7">3.2.1.177</ecNumber>
    </submittedName>
</protein>
<dbReference type="SUPFAM" id="SSF51011">
    <property type="entry name" value="Glycosyl hydrolase domain"/>
    <property type="match status" value="1"/>
</dbReference>
<dbReference type="EC" id="3.2.1.177" evidence="7"/>
<gene>
    <name evidence="7" type="ORF">GGR06_000408</name>
</gene>
<dbReference type="SUPFAM" id="SSF51445">
    <property type="entry name" value="(Trans)glycosidases"/>
    <property type="match status" value="1"/>
</dbReference>
<dbReference type="GO" id="GO:0005975">
    <property type="term" value="P:carbohydrate metabolic process"/>
    <property type="evidence" value="ECO:0007669"/>
    <property type="project" value="InterPro"/>
</dbReference>
<dbReference type="AlphaFoldDB" id="A0A840CVP2"/>
<dbReference type="InterPro" id="IPR051816">
    <property type="entry name" value="Glycosyl_Hydrolase_31"/>
</dbReference>
<dbReference type="InterPro" id="IPR048395">
    <property type="entry name" value="Glyco_hydro_31_C"/>
</dbReference>
<evidence type="ECO:0000313" key="8">
    <source>
        <dbReference type="Proteomes" id="UP000560658"/>
    </source>
</evidence>
<dbReference type="CDD" id="cd14752">
    <property type="entry name" value="GH31_N"/>
    <property type="match status" value="1"/>
</dbReference>
<keyword evidence="8" id="KW-1185">Reference proteome</keyword>
<keyword evidence="2 7" id="KW-0326">Glycosidase</keyword>
<dbReference type="InterPro" id="IPR033403">
    <property type="entry name" value="DUF5110"/>
</dbReference>
<evidence type="ECO:0000259" key="6">
    <source>
        <dbReference type="Pfam" id="PF21365"/>
    </source>
</evidence>
<reference evidence="7" key="1">
    <citation type="submission" date="2020-08" db="EMBL/GenBank/DDBJ databases">
        <title>Genomic Encyclopedia of Type Strains, Phase IV (KMG-IV): sequencing the most valuable type-strain genomes for metagenomic binning, comparative biology and taxonomic classification.</title>
        <authorList>
            <person name="Goeker M."/>
        </authorList>
    </citation>
    <scope>NUCLEOTIDE SEQUENCE [LARGE SCALE GENOMIC DNA]</scope>
    <source>
        <strain evidence="7">DSM 105720</strain>
    </source>
</reference>
<dbReference type="Gene3D" id="2.60.40.1180">
    <property type="entry name" value="Golgi alpha-mannosidase II"/>
    <property type="match status" value="2"/>
</dbReference>
<proteinExistence type="inferred from homology"/>
<comment type="similarity">
    <text evidence="1 2">Belongs to the glycosyl hydrolase 31 family.</text>
</comment>
<dbReference type="InterPro" id="IPR000322">
    <property type="entry name" value="Glyco_hydro_31_TIM"/>
</dbReference>
<dbReference type="Proteomes" id="UP000560658">
    <property type="component" value="Unassembled WGS sequence"/>
</dbReference>
<feature type="domain" description="Glycosyl hydrolase family 31 C-terminal" evidence="6">
    <location>
        <begin position="676"/>
        <end position="764"/>
    </location>
</feature>
<evidence type="ECO:0000259" key="5">
    <source>
        <dbReference type="Pfam" id="PF17137"/>
    </source>
</evidence>
<dbReference type="Gene3D" id="2.60.40.1760">
    <property type="entry name" value="glycosyl hydrolase (family 31)"/>
    <property type="match status" value="1"/>
</dbReference>
<sequence>MKIISKGIVLLLLWSILLLHASWTSGSYKDTGKELIIDLPEGKLSLIPLNQNSVRVQFFQQGSTRLEELIYTENVQSPKYTIKETSEEITFRLQRLSVVFDKHKETLTFKDPNGRVLLQEKAGGRFMESSTIQGTPTYKVEQQFLSPKDEYLYGTGQFQDGYLNIRGLSRRLTQVNTQIAIPFVLSSKGYGLLWNNYGLTDFNPSDQSIQLAPIPNKSETLTVDATSTSGNKREVRQINAFTASMEIPEEGHYSLLLDVGQRMARKHYLSVDGQNVIDVNNIWLPPTTSIIIEMQKGKHEIEVQGDQKDQPILYWHKVTDQTAFRSPVAQALDYTVFAGTADEVIGSYRELTGPAPMMPLWSLGYIHCRERYNTQQELLENAREFRQRKLPIDVIVQDWQYWGKHGWNAMRFDEERYPDPVGMVRELHDMNIRLMVSVWSKIDPNSEVGKQVSAKGYYIPESEWVDFFNPEAAAFYWSNFSKKLLKAYHIDAWWQDATEPENDDLQNRRINSGRMPGELLRNVYPMYVNKTVYEGLRKDDPDRRALILTRSGFSGMQRYAAATWSGDVGHDWETLRRQIAGGLSQMATGLPWWTYDAGGFFRPSNQYTNTEFHEQFLRWLQTATFFPLLRVHGYMSQTEPWRYGKEVERITTQYLNLRYRMLPYIYSQSAAVSFAGSTLMRPLVMDFPTDHQALEQRHEFMFGPSLLVAPVTEGQVKQWNVYLPKHTEGWIDFWSGENMNGGQSVKVNVTLGKIPLFVKAGSILPLGPEKQYTSENTDKPWEIRIYPGADATFTVYEDEGDNYNYEKGKSATFQLKWKDTEKILEISDRKGSFTGMKKDLILNITVVSPQQGIGVKASTPTQTVTYSGKLMQVCSAQNE</sequence>